<comment type="caution">
    <text evidence="2">The sequence shown here is derived from an EMBL/GenBank/DDBJ whole genome shotgun (WGS) entry which is preliminary data.</text>
</comment>
<keyword evidence="3" id="KW-1185">Reference proteome</keyword>
<evidence type="ECO:0000313" key="2">
    <source>
        <dbReference type="EMBL" id="CAF9914695.1"/>
    </source>
</evidence>
<dbReference type="AlphaFoldDB" id="A0A8H3IBJ7"/>
<protein>
    <submittedName>
        <fullName evidence="2">Uncharacterized protein</fullName>
    </submittedName>
</protein>
<proteinExistence type="predicted"/>
<sequence>MSKQRVYPAAIGLLLGNLPEINRLPTSQPLTPTLGPSRHRRQHNHRPVSCQREQPPSSASPSPPLYHYNLVNPYPGSWSALVPTVVQYFQRRAKNTPIPIESVPFVDWLAALQASAALGSEDVPKNPGIKLLGFYEEMSELSGRDGYVLETSETGRTSDSMRCLTPVGKEWMGIWLEQWAF</sequence>
<name>A0A8H3IBJ7_9LECA</name>
<organism evidence="2 3">
    <name type="scientific">Imshaugia aleurites</name>
    <dbReference type="NCBI Taxonomy" id="172621"/>
    <lineage>
        <taxon>Eukaryota</taxon>
        <taxon>Fungi</taxon>
        <taxon>Dikarya</taxon>
        <taxon>Ascomycota</taxon>
        <taxon>Pezizomycotina</taxon>
        <taxon>Lecanoromycetes</taxon>
        <taxon>OSLEUM clade</taxon>
        <taxon>Lecanoromycetidae</taxon>
        <taxon>Lecanorales</taxon>
        <taxon>Lecanorineae</taxon>
        <taxon>Parmeliaceae</taxon>
        <taxon>Imshaugia</taxon>
    </lineage>
</organism>
<evidence type="ECO:0000313" key="3">
    <source>
        <dbReference type="Proteomes" id="UP000664534"/>
    </source>
</evidence>
<gene>
    <name evidence="2" type="ORF">IMSHALPRED_001981</name>
</gene>
<dbReference type="EMBL" id="CAJPDT010000013">
    <property type="protein sequence ID" value="CAF9914695.1"/>
    <property type="molecule type" value="Genomic_DNA"/>
</dbReference>
<feature type="region of interest" description="Disordered" evidence="1">
    <location>
        <begin position="22"/>
        <end position="64"/>
    </location>
</feature>
<dbReference type="OrthoDB" id="429813at2759"/>
<dbReference type="Proteomes" id="UP000664534">
    <property type="component" value="Unassembled WGS sequence"/>
</dbReference>
<evidence type="ECO:0000256" key="1">
    <source>
        <dbReference type="SAM" id="MobiDB-lite"/>
    </source>
</evidence>
<reference evidence="2" key="1">
    <citation type="submission" date="2021-03" db="EMBL/GenBank/DDBJ databases">
        <authorList>
            <person name="Tagirdzhanova G."/>
        </authorList>
    </citation>
    <scope>NUCLEOTIDE SEQUENCE</scope>
</reference>
<accession>A0A8H3IBJ7</accession>
<feature type="compositionally biased region" description="Basic residues" evidence="1">
    <location>
        <begin position="37"/>
        <end position="46"/>
    </location>
</feature>
<dbReference type="Gene3D" id="3.40.50.720">
    <property type="entry name" value="NAD(P)-binding Rossmann-like Domain"/>
    <property type="match status" value="1"/>
</dbReference>